<dbReference type="RefSeq" id="WP_111228873.1">
    <property type="nucleotide sequence ID" value="NZ_NBIU01000001.1"/>
</dbReference>
<keyword evidence="2" id="KW-1185">Reference proteome</keyword>
<accession>A0A2W6MXM0</accession>
<dbReference type="AlphaFoldDB" id="A0A2W6MXM0"/>
<sequence length="61" mass="7237">MRLKIYRYRAGEQNTNKALKCLKDLKAEIANASKLEKFRSFLSSKQEKDFSFVNELQNYCK</sequence>
<gene>
    <name evidence="1" type="ORF">B6S12_00580</name>
</gene>
<reference evidence="1 2" key="1">
    <citation type="submission" date="2017-03" db="EMBL/GenBank/DDBJ databases">
        <title>Genomic and clinical evidence uncovers the enterohepatic species Helicobacter valdiviensis as a potential human intestinal pathogen.</title>
        <authorList>
            <person name="Fresia P."/>
            <person name="Jara R."/>
            <person name="Sierra R."/>
            <person name="Ferres I."/>
            <person name="Greif G."/>
            <person name="Iraola G."/>
            <person name="Collado L."/>
        </authorList>
    </citation>
    <scope>NUCLEOTIDE SEQUENCE [LARGE SCALE GENOMIC DNA]</scope>
    <source>
        <strain evidence="1 2">WBE14</strain>
    </source>
</reference>
<proteinExistence type="predicted"/>
<comment type="caution">
    <text evidence="1">The sequence shown here is derived from an EMBL/GenBank/DDBJ whole genome shotgun (WGS) entry which is preliminary data.</text>
</comment>
<protein>
    <submittedName>
        <fullName evidence="1">Uncharacterized protein</fullName>
    </submittedName>
</protein>
<dbReference type="EMBL" id="NBIU01000001">
    <property type="protein sequence ID" value="PZT49122.1"/>
    <property type="molecule type" value="Genomic_DNA"/>
</dbReference>
<organism evidence="1 2">
    <name type="scientific">Helicobacter valdiviensis</name>
    <dbReference type="NCBI Taxonomy" id="1458358"/>
    <lineage>
        <taxon>Bacteria</taxon>
        <taxon>Pseudomonadati</taxon>
        <taxon>Campylobacterota</taxon>
        <taxon>Epsilonproteobacteria</taxon>
        <taxon>Campylobacterales</taxon>
        <taxon>Helicobacteraceae</taxon>
        <taxon>Helicobacter</taxon>
    </lineage>
</organism>
<evidence type="ECO:0000313" key="1">
    <source>
        <dbReference type="EMBL" id="PZT49122.1"/>
    </source>
</evidence>
<evidence type="ECO:0000313" key="2">
    <source>
        <dbReference type="Proteomes" id="UP000249746"/>
    </source>
</evidence>
<dbReference type="Proteomes" id="UP000249746">
    <property type="component" value="Unassembled WGS sequence"/>
</dbReference>
<name>A0A2W6MXM0_9HELI</name>